<reference evidence="2 3" key="1">
    <citation type="submission" date="2022-11" db="EMBL/GenBank/DDBJ databases">
        <title>Spartinivicinus poritis sp. nov., isolated from scleractinian coral Porites lutea.</title>
        <authorList>
            <person name="Zhang G."/>
            <person name="Cai L."/>
            <person name="Wei Q."/>
        </authorList>
    </citation>
    <scope>NUCLEOTIDE SEQUENCE [LARGE SCALE GENOMIC DNA]</scope>
    <source>
        <strain evidence="2 3">A2-2</strain>
    </source>
</reference>
<name>A0ABT5UEX6_9GAMM</name>
<protein>
    <submittedName>
        <fullName evidence="2">DUF2799 domain-containing protein</fullName>
    </submittedName>
</protein>
<keyword evidence="3" id="KW-1185">Reference proteome</keyword>
<evidence type="ECO:0000313" key="2">
    <source>
        <dbReference type="EMBL" id="MDE1464867.1"/>
    </source>
</evidence>
<dbReference type="Pfam" id="PF10973">
    <property type="entry name" value="DUF2799"/>
    <property type="match status" value="1"/>
</dbReference>
<evidence type="ECO:0000256" key="1">
    <source>
        <dbReference type="SAM" id="Coils"/>
    </source>
</evidence>
<comment type="caution">
    <text evidence="2">The sequence shown here is derived from an EMBL/GenBank/DDBJ whole genome shotgun (WGS) entry which is preliminary data.</text>
</comment>
<gene>
    <name evidence="2" type="ORF">ORQ98_23165</name>
</gene>
<dbReference type="RefSeq" id="WP_274691175.1">
    <property type="nucleotide sequence ID" value="NZ_JAPMOU010000044.1"/>
</dbReference>
<feature type="coiled-coil region" evidence="1">
    <location>
        <begin position="131"/>
        <end position="189"/>
    </location>
</feature>
<organism evidence="2 3">
    <name type="scientific">Spartinivicinus poritis</name>
    <dbReference type="NCBI Taxonomy" id="2994640"/>
    <lineage>
        <taxon>Bacteria</taxon>
        <taxon>Pseudomonadati</taxon>
        <taxon>Pseudomonadota</taxon>
        <taxon>Gammaproteobacteria</taxon>
        <taxon>Oceanospirillales</taxon>
        <taxon>Zooshikellaceae</taxon>
        <taxon>Spartinivicinus</taxon>
    </lineage>
</organism>
<keyword evidence="1" id="KW-0175">Coiled coil</keyword>
<proteinExistence type="predicted"/>
<sequence length="206" mass="24109">MKLVKKLVLITSIVQLSACSVMSREECLTADWYTVGYEDGADGRSSSRVGDYREACAEYGVTPTLDDYRLGRRSGLEKYCTEAKGYAEGIEGNRYKGVCPYQSEALFLAGYRRGKEVYQARKEWENIRDDLRYTKSELETLDEDIRKKERKLVKDGLTSAQRSEILQELNDIRHKKQQLQHKIYRLESDARWSEQQYNSLRYRSNW</sequence>
<evidence type="ECO:0000313" key="3">
    <source>
        <dbReference type="Proteomes" id="UP001528823"/>
    </source>
</evidence>
<dbReference type="InterPro" id="IPR021242">
    <property type="entry name" value="DUF2799"/>
</dbReference>
<dbReference type="Proteomes" id="UP001528823">
    <property type="component" value="Unassembled WGS sequence"/>
</dbReference>
<accession>A0ABT5UEX6</accession>
<dbReference type="EMBL" id="JAPMOU010000044">
    <property type="protein sequence ID" value="MDE1464867.1"/>
    <property type="molecule type" value="Genomic_DNA"/>
</dbReference>